<evidence type="ECO:0000256" key="1">
    <source>
        <dbReference type="RuleBase" id="RU341113"/>
    </source>
</evidence>
<dbReference type="GO" id="GO:0046872">
    <property type="term" value="F:metal ion binding"/>
    <property type="evidence" value="ECO:0007669"/>
    <property type="project" value="UniProtKB-UniRule"/>
</dbReference>
<comment type="similarity">
    <text evidence="1">Belongs to the metallo-dependent hydrolases superfamily. Peptidase M19 family.</text>
</comment>
<keyword evidence="1" id="KW-0482">Metalloprotease</keyword>
<dbReference type="Gene3D" id="3.20.20.140">
    <property type="entry name" value="Metal-dependent hydrolases"/>
    <property type="match status" value="1"/>
</dbReference>
<dbReference type="GO" id="GO:0070573">
    <property type="term" value="F:metallodipeptidase activity"/>
    <property type="evidence" value="ECO:0007669"/>
    <property type="project" value="InterPro"/>
</dbReference>
<evidence type="ECO:0000256" key="2">
    <source>
        <dbReference type="SAM" id="Phobius"/>
    </source>
</evidence>
<dbReference type="STRING" id="137246.A0A401SBI6"/>
<dbReference type="PROSITE" id="PS51365">
    <property type="entry name" value="RENAL_DIPEPTIDASE_2"/>
    <property type="match status" value="1"/>
</dbReference>
<dbReference type="Pfam" id="PF01244">
    <property type="entry name" value="Peptidase_M19"/>
    <property type="match status" value="1"/>
</dbReference>
<keyword evidence="2" id="KW-0812">Transmembrane</keyword>
<sequence>MKRTIQFRNVVTNSNIADGVHGPRLGLEDVSFYPDLVAELLRRNWTDKDVKAALGGNFLRVFEQVEKIKSNSPGADEPIPYEQVQNECRTGYGYQNNGTPLVLFPPVISLACLAYYILV</sequence>
<dbReference type="GO" id="GO:0098552">
    <property type="term" value="C:side of membrane"/>
    <property type="evidence" value="ECO:0007669"/>
    <property type="project" value="UniProtKB-KW"/>
</dbReference>
<dbReference type="EMBL" id="BEZZ01000174">
    <property type="protein sequence ID" value="GCC27723.1"/>
    <property type="molecule type" value="Genomic_DNA"/>
</dbReference>
<dbReference type="Proteomes" id="UP000287033">
    <property type="component" value="Unassembled WGS sequence"/>
</dbReference>
<accession>A0A401SBI6</accession>
<keyword evidence="1" id="KW-1015">Disulfide bond</keyword>
<keyword evidence="1" id="KW-0224">Dipeptidase</keyword>
<keyword evidence="1" id="KW-0378">Hydrolase</keyword>
<keyword evidence="1" id="KW-0862">Zinc</keyword>
<evidence type="ECO:0000313" key="3">
    <source>
        <dbReference type="EMBL" id="GCC27723.1"/>
    </source>
</evidence>
<reference evidence="3 4" key="1">
    <citation type="journal article" date="2018" name="Nat. Ecol. Evol.">
        <title>Shark genomes provide insights into elasmobranch evolution and the origin of vertebrates.</title>
        <authorList>
            <person name="Hara Y"/>
            <person name="Yamaguchi K"/>
            <person name="Onimaru K"/>
            <person name="Kadota M"/>
            <person name="Koyanagi M"/>
            <person name="Keeley SD"/>
            <person name="Tatsumi K"/>
            <person name="Tanaka K"/>
            <person name="Motone F"/>
            <person name="Kageyama Y"/>
            <person name="Nozu R"/>
            <person name="Adachi N"/>
            <person name="Nishimura O"/>
            <person name="Nakagawa R"/>
            <person name="Tanegashima C"/>
            <person name="Kiyatake I"/>
            <person name="Matsumoto R"/>
            <person name="Murakumo K"/>
            <person name="Nishida K"/>
            <person name="Terakita A"/>
            <person name="Kuratani S"/>
            <person name="Sato K"/>
            <person name="Hyodo S Kuraku.S."/>
        </authorList>
    </citation>
    <scope>NUCLEOTIDE SEQUENCE [LARGE SCALE GENOMIC DNA]</scope>
</reference>
<gene>
    <name evidence="3" type="ORF">chiPu_0006149</name>
</gene>
<comment type="subcellular location">
    <subcellularLocation>
        <location evidence="1">Membrane</location>
        <topology evidence="1">Lipid-anchor</topology>
        <topology evidence="1">GPI-anchor</topology>
    </subcellularLocation>
</comment>
<name>A0A401SBI6_CHIPU</name>
<dbReference type="OrthoDB" id="445695at2759"/>
<keyword evidence="2" id="KW-0472">Membrane</keyword>
<dbReference type="GO" id="GO:0006508">
    <property type="term" value="P:proteolysis"/>
    <property type="evidence" value="ECO:0007669"/>
    <property type="project" value="UniProtKB-KW"/>
</dbReference>
<proteinExistence type="inferred from homology"/>
<keyword evidence="1" id="KW-0336">GPI-anchor</keyword>
<comment type="cofactor">
    <cofactor evidence="1">
        <name>Zn(2+)</name>
        <dbReference type="ChEBI" id="CHEBI:29105"/>
    </cofactor>
</comment>
<keyword evidence="4" id="KW-1185">Reference proteome</keyword>
<protein>
    <recommendedName>
        <fullName evidence="1">Dipeptidase</fullName>
        <ecNumber evidence="1">3.4.13.19</ecNumber>
    </recommendedName>
</protein>
<dbReference type="InterPro" id="IPR032466">
    <property type="entry name" value="Metal_Hydrolase"/>
</dbReference>
<comment type="subunit">
    <text evidence="1">Homodimer; disulfide-linked.</text>
</comment>
<comment type="catalytic activity">
    <reaction evidence="1">
        <text>an L-aminoacyl-L-amino acid + H2O = 2 an L-alpha-amino acid</text>
        <dbReference type="Rhea" id="RHEA:48940"/>
        <dbReference type="ChEBI" id="CHEBI:15377"/>
        <dbReference type="ChEBI" id="CHEBI:59869"/>
        <dbReference type="ChEBI" id="CHEBI:77460"/>
        <dbReference type="EC" id="3.4.13.19"/>
    </reaction>
</comment>
<dbReference type="PANTHER" id="PTHR10443:SF12">
    <property type="entry name" value="DIPEPTIDASE"/>
    <property type="match status" value="1"/>
</dbReference>
<dbReference type="SUPFAM" id="SSF51556">
    <property type="entry name" value="Metallo-dependent hydrolases"/>
    <property type="match status" value="1"/>
</dbReference>
<dbReference type="InterPro" id="IPR008257">
    <property type="entry name" value="Pept_M19"/>
</dbReference>
<dbReference type="AlphaFoldDB" id="A0A401SBI6"/>
<keyword evidence="1" id="KW-0325">Glycoprotein</keyword>
<feature type="transmembrane region" description="Helical" evidence="2">
    <location>
        <begin position="101"/>
        <end position="118"/>
    </location>
</feature>
<organism evidence="3 4">
    <name type="scientific">Chiloscyllium punctatum</name>
    <name type="common">Brownbanded bambooshark</name>
    <name type="synonym">Hemiscyllium punctatum</name>
    <dbReference type="NCBI Taxonomy" id="137246"/>
    <lineage>
        <taxon>Eukaryota</taxon>
        <taxon>Metazoa</taxon>
        <taxon>Chordata</taxon>
        <taxon>Craniata</taxon>
        <taxon>Vertebrata</taxon>
        <taxon>Chondrichthyes</taxon>
        <taxon>Elasmobranchii</taxon>
        <taxon>Galeomorphii</taxon>
        <taxon>Galeoidea</taxon>
        <taxon>Orectolobiformes</taxon>
        <taxon>Hemiscylliidae</taxon>
        <taxon>Chiloscyllium</taxon>
    </lineage>
</organism>
<dbReference type="EC" id="3.4.13.19" evidence="1"/>
<keyword evidence="1" id="KW-0479">Metal-binding</keyword>
<keyword evidence="1" id="KW-0645">Protease</keyword>
<evidence type="ECO:0000313" key="4">
    <source>
        <dbReference type="Proteomes" id="UP000287033"/>
    </source>
</evidence>
<dbReference type="PANTHER" id="PTHR10443">
    <property type="entry name" value="MICROSOMAL DIPEPTIDASE"/>
    <property type="match status" value="1"/>
</dbReference>
<keyword evidence="1" id="KW-0449">Lipoprotein</keyword>
<keyword evidence="2" id="KW-1133">Transmembrane helix</keyword>
<comment type="caution">
    <text evidence="3">The sequence shown here is derived from an EMBL/GenBank/DDBJ whole genome shotgun (WGS) entry which is preliminary data.</text>
</comment>